<dbReference type="EMBL" id="RBNR01000269">
    <property type="protein sequence ID" value="RML41037.1"/>
    <property type="molecule type" value="Genomic_DNA"/>
</dbReference>
<accession>A0A3M2VP27</accession>
<dbReference type="Proteomes" id="UP000280292">
    <property type="component" value="Unassembled WGS sequence"/>
</dbReference>
<protein>
    <submittedName>
        <fullName evidence="2">Uncharacterized protein</fullName>
    </submittedName>
</protein>
<organism evidence="2 3">
    <name type="scientific">Pseudomonas syringae pv. ribicola</name>
    <dbReference type="NCBI Taxonomy" id="55398"/>
    <lineage>
        <taxon>Bacteria</taxon>
        <taxon>Pseudomonadati</taxon>
        <taxon>Pseudomonadota</taxon>
        <taxon>Gammaproteobacteria</taxon>
        <taxon>Pseudomonadales</taxon>
        <taxon>Pseudomonadaceae</taxon>
        <taxon>Pseudomonas</taxon>
    </lineage>
</organism>
<dbReference type="SUPFAM" id="SSF52980">
    <property type="entry name" value="Restriction endonuclease-like"/>
    <property type="match status" value="1"/>
</dbReference>
<dbReference type="AlphaFoldDB" id="A0A3M2VP27"/>
<evidence type="ECO:0000313" key="2">
    <source>
        <dbReference type="EMBL" id="RML41037.1"/>
    </source>
</evidence>
<sequence>MSRPVVWATERIRITRPVMAEQFHYPHDILELLVETIPRLVKSKKNVLLFFEGAGVAEGDLSSARNALTKAPQSINKFEITRDVLTQLNRRGDSGLAPRREIIKRVTQFESFESCWENERLKAKGLVASVREAVNAKDAFTRMKQERDSEREQTQARQREDQQNEARKRIEIDDIKARFYSLFSMDDKPQERGKLLESVLNDLFRAFGIHVRENFVRKALDSPTVLEQIDGVIELGSTIHLVEMKWLKDPVGVADFGPHLVRVMGRADASGIFISNSGFTQPAITQCAEFLNIRTTFLCSLEEIVMLLQRQGDLVDLLKKKSQAAIINKQPFLKILS</sequence>
<evidence type="ECO:0000313" key="3">
    <source>
        <dbReference type="Proteomes" id="UP000280292"/>
    </source>
</evidence>
<reference evidence="2 3" key="1">
    <citation type="submission" date="2018-08" db="EMBL/GenBank/DDBJ databases">
        <title>Recombination of ecologically and evolutionarily significant loci maintains genetic cohesion in the Pseudomonas syringae species complex.</title>
        <authorList>
            <person name="Dillon M."/>
            <person name="Thakur S."/>
            <person name="Almeida R.N.D."/>
            <person name="Weir B.S."/>
            <person name="Guttman D.S."/>
        </authorList>
    </citation>
    <scope>NUCLEOTIDE SEQUENCE [LARGE SCALE GENOMIC DNA]</scope>
    <source>
        <strain evidence="2 3">ICMP 3883</strain>
    </source>
</reference>
<name>A0A3M2VP27_PSESI</name>
<feature type="region of interest" description="Disordered" evidence="1">
    <location>
        <begin position="140"/>
        <end position="167"/>
    </location>
</feature>
<gene>
    <name evidence="2" type="ORF">ALQ95_01303</name>
</gene>
<proteinExistence type="predicted"/>
<comment type="caution">
    <text evidence="2">The sequence shown here is derived from an EMBL/GenBank/DDBJ whole genome shotgun (WGS) entry which is preliminary data.</text>
</comment>
<evidence type="ECO:0000256" key="1">
    <source>
        <dbReference type="SAM" id="MobiDB-lite"/>
    </source>
</evidence>
<dbReference type="InterPro" id="IPR011335">
    <property type="entry name" value="Restrct_endonuc-II-like"/>
</dbReference>